<accession>W6JWJ7</accession>
<dbReference type="Proteomes" id="UP000035763">
    <property type="component" value="Unassembled WGS sequence"/>
</dbReference>
<sequence>MHAEVPQSVLDHADSFKVLPIYIVIDQSWAASEALDAINNLRISTVIRECIKNPLLDEILRFTIIGFNDRTEIVSSLTRGSHLSRHTFVPSGASTFSDMFSLLRSQLEADYSLLKGEGYMVYRPHVFLLADGEPLDEPSAEFADLVPPNFARGPHIWLIPIEGVVGV</sequence>
<proteinExistence type="predicted"/>
<protein>
    <recommendedName>
        <fullName evidence="3">VWFA domain-containing protein</fullName>
    </recommendedName>
</protein>
<gene>
    <name evidence="1" type="ORF">BN11_2230010</name>
</gene>
<comment type="caution">
    <text evidence="1">The sequence shown here is derived from an EMBL/GenBank/DDBJ whole genome shotgun (WGS) entry which is preliminary data.</text>
</comment>
<dbReference type="STRING" id="1193182.BN11_2230010"/>
<keyword evidence="2" id="KW-1185">Reference proteome</keyword>
<dbReference type="RefSeq" id="WP_157044157.1">
    <property type="nucleotide sequence ID" value="NZ_HG764815.1"/>
</dbReference>
<organism evidence="1 2">
    <name type="scientific">Nostocoides australiense Ben110</name>
    <dbReference type="NCBI Taxonomy" id="1193182"/>
    <lineage>
        <taxon>Bacteria</taxon>
        <taxon>Bacillati</taxon>
        <taxon>Actinomycetota</taxon>
        <taxon>Actinomycetes</taxon>
        <taxon>Micrococcales</taxon>
        <taxon>Intrasporangiaceae</taxon>
        <taxon>Nostocoides</taxon>
    </lineage>
</organism>
<name>W6JWJ7_9MICO</name>
<evidence type="ECO:0000313" key="2">
    <source>
        <dbReference type="Proteomes" id="UP000035763"/>
    </source>
</evidence>
<dbReference type="AlphaFoldDB" id="W6JWJ7"/>
<evidence type="ECO:0000313" key="1">
    <source>
        <dbReference type="EMBL" id="CCH73005.1"/>
    </source>
</evidence>
<evidence type="ECO:0008006" key="3">
    <source>
        <dbReference type="Google" id="ProtNLM"/>
    </source>
</evidence>
<dbReference type="OrthoDB" id="9806395at2"/>
<reference evidence="1 2" key="1">
    <citation type="journal article" date="2013" name="ISME J.">
        <title>A metabolic model for members of the genus Tetrasphaera involved in enhanced biological phosphorus removal.</title>
        <authorList>
            <person name="Kristiansen R."/>
            <person name="Nguyen H.T.T."/>
            <person name="Saunders A.M."/>
            <person name="Nielsen J.L."/>
            <person name="Wimmer R."/>
            <person name="Le V.Q."/>
            <person name="McIlroy S.J."/>
            <person name="Petrovski S."/>
            <person name="Seviour R.J."/>
            <person name="Calteau A."/>
            <person name="Nielsen K.L."/>
            <person name="Nielsen P.H."/>
        </authorList>
    </citation>
    <scope>NUCLEOTIDE SEQUENCE [LARGE SCALE GENOMIC DNA]</scope>
    <source>
        <strain evidence="1 2">Ben110</strain>
    </source>
</reference>
<dbReference type="EMBL" id="CAJA01000139">
    <property type="protein sequence ID" value="CCH73005.1"/>
    <property type="molecule type" value="Genomic_DNA"/>
</dbReference>